<evidence type="ECO:0000313" key="3">
    <source>
        <dbReference type="Proteomes" id="UP000217790"/>
    </source>
</evidence>
<dbReference type="InParanoid" id="A0A2H3DT08"/>
<sequence>MAPRSQMTCLGWKEIQRQHLADREMRGACPTLHKTRRTDRAEGSRHPKGCSHRSKTAISSLKRSLCFPFSPPHLGPVYSSGLSSASQTGSYTMSSMVPTT</sequence>
<keyword evidence="3" id="KW-1185">Reference proteome</keyword>
<feature type="region of interest" description="Disordered" evidence="1">
    <location>
        <begin position="26"/>
        <end position="54"/>
    </location>
</feature>
<dbReference type="Proteomes" id="UP000217790">
    <property type="component" value="Unassembled WGS sequence"/>
</dbReference>
<evidence type="ECO:0000256" key="1">
    <source>
        <dbReference type="SAM" id="MobiDB-lite"/>
    </source>
</evidence>
<proteinExistence type="predicted"/>
<gene>
    <name evidence="2" type="ORF">ARMGADRAFT_574659</name>
</gene>
<accession>A0A2H3DT08</accession>
<evidence type="ECO:0000313" key="2">
    <source>
        <dbReference type="EMBL" id="PBK98355.1"/>
    </source>
</evidence>
<reference evidence="3" key="1">
    <citation type="journal article" date="2017" name="Nat. Ecol. Evol.">
        <title>Genome expansion and lineage-specific genetic innovations in the forest pathogenic fungi Armillaria.</title>
        <authorList>
            <person name="Sipos G."/>
            <person name="Prasanna A.N."/>
            <person name="Walter M.C."/>
            <person name="O'Connor E."/>
            <person name="Balint B."/>
            <person name="Krizsan K."/>
            <person name="Kiss B."/>
            <person name="Hess J."/>
            <person name="Varga T."/>
            <person name="Slot J."/>
            <person name="Riley R."/>
            <person name="Boka B."/>
            <person name="Rigling D."/>
            <person name="Barry K."/>
            <person name="Lee J."/>
            <person name="Mihaltcheva S."/>
            <person name="LaButti K."/>
            <person name="Lipzen A."/>
            <person name="Waldron R."/>
            <person name="Moloney N.M."/>
            <person name="Sperisen C."/>
            <person name="Kredics L."/>
            <person name="Vagvoelgyi C."/>
            <person name="Patrignani A."/>
            <person name="Fitzpatrick D."/>
            <person name="Nagy I."/>
            <person name="Doyle S."/>
            <person name="Anderson J.B."/>
            <person name="Grigoriev I.V."/>
            <person name="Gueldener U."/>
            <person name="Muensterkoetter M."/>
            <person name="Nagy L.G."/>
        </authorList>
    </citation>
    <scope>NUCLEOTIDE SEQUENCE [LARGE SCALE GENOMIC DNA]</scope>
    <source>
        <strain evidence="3">Ar21-2</strain>
    </source>
</reference>
<name>A0A2H3DT08_ARMGA</name>
<feature type="compositionally biased region" description="Low complexity" evidence="1">
    <location>
        <begin position="79"/>
        <end position="90"/>
    </location>
</feature>
<dbReference type="EMBL" id="KZ293648">
    <property type="protein sequence ID" value="PBK98355.1"/>
    <property type="molecule type" value="Genomic_DNA"/>
</dbReference>
<dbReference type="AlphaFoldDB" id="A0A2H3DT08"/>
<protein>
    <submittedName>
        <fullName evidence="2">Uncharacterized protein</fullName>
    </submittedName>
</protein>
<organism evidence="2 3">
    <name type="scientific">Armillaria gallica</name>
    <name type="common">Bulbous honey fungus</name>
    <name type="synonym">Armillaria bulbosa</name>
    <dbReference type="NCBI Taxonomy" id="47427"/>
    <lineage>
        <taxon>Eukaryota</taxon>
        <taxon>Fungi</taxon>
        <taxon>Dikarya</taxon>
        <taxon>Basidiomycota</taxon>
        <taxon>Agaricomycotina</taxon>
        <taxon>Agaricomycetes</taxon>
        <taxon>Agaricomycetidae</taxon>
        <taxon>Agaricales</taxon>
        <taxon>Marasmiineae</taxon>
        <taxon>Physalacriaceae</taxon>
        <taxon>Armillaria</taxon>
    </lineage>
</organism>
<feature type="region of interest" description="Disordered" evidence="1">
    <location>
        <begin position="78"/>
        <end position="100"/>
    </location>
</feature>
<feature type="compositionally biased region" description="Polar residues" evidence="1">
    <location>
        <begin position="91"/>
        <end position="100"/>
    </location>
</feature>
<dbReference type="OrthoDB" id="10613557at2759"/>